<reference evidence="1" key="1">
    <citation type="submission" date="2020-08" db="EMBL/GenBank/DDBJ databases">
        <title>Pontibacter sp. SD6 16S ribosomal RNA gene Genome sequencing and assembly.</title>
        <authorList>
            <person name="Kang M."/>
        </authorList>
    </citation>
    <scope>NUCLEOTIDE SEQUENCE</scope>
    <source>
        <strain evidence="1">SD6</strain>
    </source>
</reference>
<evidence type="ECO:0000313" key="1">
    <source>
        <dbReference type="EMBL" id="MBC5995099.1"/>
    </source>
</evidence>
<gene>
    <name evidence="1" type="ORF">H8S84_19790</name>
</gene>
<organism evidence="1 2">
    <name type="scientific">Pontibacter cellulosilyticus</name>
    <dbReference type="NCBI Taxonomy" id="1720253"/>
    <lineage>
        <taxon>Bacteria</taxon>
        <taxon>Pseudomonadati</taxon>
        <taxon>Bacteroidota</taxon>
        <taxon>Cytophagia</taxon>
        <taxon>Cytophagales</taxon>
        <taxon>Hymenobacteraceae</taxon>
        <taxon>Pontibacter</taxon>
    </lineage>
</organism>
<dbReference type="Proteomes" id="UP000603640">
    <property type="component" value="Unassembled WGS sequence"/>
</dbReference>
<proteinExistence type="predicted"/>
<dbReference type="RefSeq" id="WP_187069149.1">
    <property type="nucleotide sequence ID" value="NZ_JACRVF010000009.1"/>
</dbReference>
<name>A0A923NBF4_9BACT</name>
<dbReference type="AlphaFoldDB" id="A0A923NBF4"/>
<keyword evidence="2" id="KW-1185">Reference proteome</keyword>
<dbReference type="EMBL" id="JACRVF010000009">
    <property type="protein sequence ID" value="MBC5995099.1"/>
    <property type="molecule type" value="Genomic_DNA"/>
</dbReference>
<evidence type="ECO:0000313" key="2">
    <source>
        <dbReference type="Proteomes" id="UP000603640"/>
    </source>
</evidence>
<comment type="caution">
    <text evidence="1">The sequence shown here is derived from an EMBL/GenBank/DDBJ whole genome shotgun (WGS) entry which is preliminary data.</text>
</comment>
<accession>A0A923NBF4</accession>
<protein>
    <submittedName>
        <fullName evidence="1">Uncharacterized protein</fullName>
    </submittedName>
</protein>
<sequence>MRINFRTIAFLRAAFTNDLKEFGQSLDNFAGRSESYLKWKLSYMEDLSLWQALLDLEEEMLWYEEQNQCRLNMPIEYRLMRKEYKTRTGRNWSEDSYDISCAYDWLLERLSNYTEGYRPPYMCVCGYTAKEDWVWENANLEE</sequence>